<dbReference type="PANTHER" id="PTHR38926:SF5">
    <property type="entry name" value="F-BOX AND LEUCINE-RICH REPEAT PROTEIN 6"/>
    <property type="match status" value="1"/>
</dbReference>
<dbReference type="VEuPathDB" id="FungiDB:TREMEDRAFT_72891"/>
<dbReference type="SUPFAM" id="SSF48452">
    <property type="entry name" value="TPR-like"/>
    <property type="match status" value="1"/>
</dbReference>
<dbReference type="Gene3D" id="1.25.40.10">
    <property type="entry name" value="Tetratricopeptide repeat domain"/>
    <property type="match status" value="1"/>
</dbReference>
<gene>
    <name evidence="2" type="ORF">M231_00067</name>
</gene>
<reference evidence="2 3" key="1">
    <citation type="submission" date="2016-06" db="EMBL/GenBank/DDBJ databases">
        <title>Evolution of pathogenesis and genome organization in the Tremellales.</title>
        <authorList>
            <person name="Cuomo C."/>
            <person name="Litvintseva A."/>
            <person name="Heitman J."/>
            <person name="Chen Y."/>
            <person name="Sun S."/>
            <person name="Springer D."/>
            <person name="Dromer F."/>
            <person name="Young S."/>
            <person name="Zeng Q."/>
            <person name="Chapman S."/>
            <person name="Gujja S."/>
            <person name="Saif S."/>
            <person name="Birren B."/>
        </authorList>
    </citation>
    <scope>NUCLEOTIDE SEQUENCE [LARGE SCALE GENOMIC DNA]</scope>
    <source>
        <strain evidence="2 3">ATCC 28783</strain>
    </source>
</reference>
<keyword evidence="3" id="KW-1185">Reference proteome</keyword>
<dbReference type="OrthoDB" id="2423701at2759"/>
<dbReference type="InParanoid" id="A0A4Q1BWG4"/>
<protein>
    <submittedName>
        <fullName evidence="2">Uncharacterized protein</fullName>
    </submittedName>
</protein>
<organism evidence="2 3">
    <name type="scientific">Tremella mesenterica</name>
    <name type="common">Jelly fungus</name>
    <dbReference type="NCBI Taxonomy" id="5217"/>
    <lineage>
        <taxon>Eukaryota</taxon>
        <taxon>Fungi</taxon>
        <taxon>Dikarya</taxon>
        <taxon>Basidiomycota</taxon>
        <taxon>Agaricomycotina</taxon>
        <taxon>Tremellomycetes</taxon>
        <taxon>Tremellales</taxon>
        <taxon>Tremellaceae</taxon>
        <taxon>Tremella</taxon>
    </lineage>
</organism>
<feature type="region of interest" description="Disordered" evidence="1">
    <location>
        <begin position="565"/>
        <end position="612"/>
    </location>
</feature>
<dbReference type="SMART" id="SM00028">
    <property type="entry name" value="TPR"/>
    <property type="match status" value="3"/>
</dbReference>
<dbReference type="Gene3D" id="3.80.10.10">
    <property type="entry name" value="Ribonuclease Inhibitor"/>
    <property type="match status" value="1"/>
</dbReference>
<name>A0A4Q1BWG4_TREME</name>
<dbReference type="Proteomes" id="UP000289152">
    <property type="component" value="Unassembled WGS sequence"/>
</dbReference>
<evidence type="ECO:0000256" key="1">
    <source>
        <dbReference type="SAM" id="MobiDB-lite"/>
    </source>
</evidence>
<dbReference type="PANTHER" id="PTHR38926">
    <property type="entry name" value="F-BOX DOMAIN CONTAINING PROTEIN, EXPRESSED"/>
    <property type="match status" value="1"/>
</dbReference>
<dbReference type="STRING" id="5217.A0A4Q1BWG4"/>
<evidence type="ECO:0000313" key="2">
    <source>
        <dbReference type="EMBL" id="RXK42513.1"/>
    </source>
</evidence>
<dbReference type="InterPro" id="IPR032675">
    <property type="entry name" value="LRR_dom_sf"/>
</dbReference>
<feature type="compositionally biased region" description="Low complexity" evidence="1">
    <location>
        <begin position="578"/>
        <end position="611"/>
    </location>
</feature>
<dbReference type="EMBL" id="SDIL01000001">
    <property type="protein sequence ID" value="RXK42513.1"/>
    <property type="molecule type" value="Genomic_DNA"/>
</dbReference>
<proteinExistence type="predicted"/>
<dbReference type="AlphaFoldDB" id="A0A4Q1BWG4"/>
<sequence>MSKAHMVQGLKEMKEKKYSEALSSFNRAYSLGDRSLAVLDCKAAAMSHIPGWEGSAYQIALDMCSKYERDFRPWYRKADVLRILHSYRAAMESAQQALSRINSNSEHKRHIETLITRIKFEGRQARAQYFAKMKDDVAAEEAIKAARLLREKNMTDYTDLLSPDVLVLIGQFGLETEPNFASKMERTCRRWRDVIRHTPSLWRKLVLGSEKATCKEVRPASKAKLWLERSKGIIHTLVVHENFNCGNIDFATLLAGWNLEEVRTIDASGLSRLYLKNIIPSCPNLKTLRTTPHCAQQQRSSYTDLTTFVWSMGEWEKSLPSSLEHVSLTAILVMISPQSVNENTNGSSSPVYSMEKLKSVHINSCAVEVGTRLRDLFQLASNAETIILDRTDFSKGPQDTEDTALHLPNLRSYSQTHLQDGLVFDTIAVPNLKHLELYAHGRLNPNAGILGQLLAPGLADALPNLEVLDIGKATIDQSHLIEVLRQMTALRFLNVSFCELDDGFLRALTRKTDEESRNMLPSLEALSIASSDITTGALKDCVVSRTHTTQSPFLPTLSSSRSTTVAKRSAFRPSAPKTTSVISTSTINTPTPTPITPLGSQPTSQSSQISSVGTKSNTTLAHLRWLCVDHCEAIDPSMTTYLRTRLTYLSHWLGTFLEDRVRGKNRYAWDGGWTDECGTGEENRCGLRKRIGKSSFIYKAELMFRDGG</sequence>
<evidence type="ECO:0000313" key="3">
    <source>
        <dbReference type="Proteomes" id="UP000289152"/>
    </source>
</evidence>
<dbReference type="InterPro" id="IPR019734">
    <property type="entry name" value="TPR_rpt"/>
</dbReference>
<dbReference type="SUPFAM" id="SSF52047">
    <property type="entry name" value="RNI-like"/>
    <property type="match status" value="1"/>
</dbReference>
<dbReference type="InterPro" id="IPR011990">
    <property type="entry name" value="TPR-like_helical_dom_sf"/>
</dbReference>
<accession>A0A4Q1BWG4</accession>
<comment type="caution">
    <text evidence="2">The sequence shown here is derived from an EMBL/GenBank/DDBJ whole genome shotgun (WGS) entry which is preliminary data.</text>
</comment>